<accession>A0A9Q8FPX7</accession>
<keyword evidence="1" id="KW-0472">Membrane</keyword>
<protein>
    <submittedName>
        <fullName evidence="2">Uncharacterized protein</fullName>
    </submittedName>
</protein>
<dbReference type="AlphaFoldDB" id="A0A9Q8FPX7"/>
<reference evidence="2 3" key="1">
    <citation type="submission" date="2019-01" db="EMBL/GenBank/DDBJ databases">
        <title>Draft genome sequences of the type strains of six Macrococcus species.</title>
        <authorList>
            <person name="Mazhar S."/>
            <person name="Altermann E."/>
            <person name="Hill C."/>
            <person name="Mcauliffe O."/>
        </authorList>
    </citation>
    <scope>NUCLEOTIDE SEQUENCE [LARGE SCALE GENOMIC DNA]</scope>
    <source>
        <strain evidence="2 3">ATCC 51828</strain>
    </source>
</reference>
<feature type="transmembrane region" description="Helical" evidence="1">
    <location>
        <begin position="68"/>
        <end position="83"/>
    </location>
</feature>
<feature type="transmembrane region" description="Helical" evidence="1">
    <location>
        <begin position="12"/>
        <end position="31"/>
    </location>
</feature>
<keyword evidence="1" id="KW-0812">Transmembrane</keyword>
<dbReference type="EMBL" id="SCWD01000003">
    <property type="protein sequence ID" value="TDM00810.1"/>
    <property type="molecule type" value="Genomic_DNA"/>
</dbReference>
<proteinExistence type="predicted"/>
<evidence type="ECO:0000313" key="3">
    <source>
        <dbReference type="Proteomes" id="UP000295280"/>
    </source>
</evidence>
<dbReference type="RefSeq" id="WP_133418047.1">
    <property type="nucleotide sequence ID" value="NZ_SCWD01000003.1"/>
</dbReference>
<name>A0A9Q8FPX7_9STAP</name>
<feature type="transmembrane region" description="Helical" evidence="1">
    <location>
        <begin position="37"/>
        <end position="56"/>
    </location>
</feature>
<comment type="caution">
    <text evidence="2">The sequence shown here is derived from an EMBL/GenBank/DDBJ whole genome shotgun (WGS) entry which is preliminary data.</text>
</comment>
<organism evidence="2 3">
    <name type="scientific">Macrococcus carouselicus</name>
    <dbReference type="NCBI Taxonomy" id="69969"/>
    <lineage>
        <taxon>Bacteria</taxon>
        <taxon>Bacillati</taxon>
        <taxon>Bacillota</taxon>
        <taxon>Bacilli</taxon>
        <taxon>Bacillales</taxon>
        <taxon>Staphylococcaceae</taxon>
        <taxon>Macrococcus</taxon>
    </lineage>
</organism>
<gene>
    <name evidence="2" type="ORF">ERX40_08340</name>
</gene>
<dbReference type="Proteomes" id="UP000295280">
    <property type="component" value="Unassembled WGS sequence"/>
</dbReference>
<keyword evidence="1" id="KW-1133">Transmembrane helix</keyword>
<sequence>MENRKKAEFKWNTLYRVMNYFVIILIIAQFVTSYHLSLYIILSLAALLILGLLDSIDHHRFKENKGRHLFDAVILVFYTVLTYI</sequence>
<dbReference type="OrthoDB" id="2418316at2"/>
<evidence type="ECO:0000256" key="1">
    <source>
        <dbReference type="SAM" id="Phobius"/>
    </source>
</evidence>
<keyword evidence="3" id="KW-1185">Reference proteome</keyword>
<evidence type="ECO:0000313" key="2">
    <source>
        <dbReference type="EMBL" id="TDM00810.1"/>
    </source>
</evidence>